<dbReference type="EMBL" id="CP015578">
    <property type="protein sequence ID" value="ARQ97226.1"/>
    <property type="molecule type" value="Genomic_DNA"/>
</dbReference>
<evidence type="ECO:0000313" key="2">
    <source>
        <dbReference type="Proteomes" id="UP000202031"/>
    </source>
</evidence>
<dbReference type="NCBIfam" id="TIGR02757">
    <property type="entry name" value="TIGR02757 family protein"/>
    <property type="match status" value="1"/>
</dbReference>
<evidence type="ECO:0008006" key="3">
    <source>
        <dbReference type="Google" id="ProtNLM"/>
    </source>
</evidence>
<sequence>MNRLKIALDDELSRANTTDGLYSAADPLQVATKFKDNIGITLICALFAYGNAKAIVKFLNSLEFDILNLDESKIYDYITKNSWLYRFQNSIDVAQIFITISRARELNLEEIIAKNMRDNKIIYGINGLIKSLYKLNNYRSTGYEFFFGKVFDNEPKSPYKRYNMWLRWMVRDSDIDLGVFKNIDKSNLILPLDTHTHKVAQAIGLCDRKSYDYKAAELISNNLAIFDPNDPIKYDFALYRIGQSGALKGFLERIKG</sequence>
<evidence type="ECO:0000313" key="1">
    <source>
        <dbReference type="EMBL" id="ARQ97226.1"/>
    </source>
</evidence>
<dbReference type="Proteomes" id="UP000202031">
    <property type="component" value="Chromosome"/>
</dbReference>
<name>A0A1X9SLU5_9BACT</name>
<dbReference type="AlphaFoldDB" id="A0A1X9SLU5"/>
<reference evidence="2" key="2">
    <citation type="journal article" date="2017" name="Genome Biol. Evol.">
        <title>Comparative genomic analysis identifies a Campylobacter clade deficient in selenium metabolism.</title>
        <authorList>
            <person name="Miller W.G."/>
            <person name="Yee E."/>
            <person name="Lopes B.S."/>
            <person name="Chapman M.H."/>
            <person name="Huynh S."/>
            <person name="Bono J.L."/>
            <person name="Parker C.T."/>
            <person name="Strachan N.J.C."/>
            <person name="Forbes K.J."/>
        </authorList>
    </citation>
    <scope>NUCLEOTIDE SEQUENCE [LARGE SCALE GENOMIC DNA]</scope>
    <source>
        <strain evidence="2">NCTC 13004</strain>
    </source>
</reference>
<dbReference type="RefSeq" id="WP_096017850.1">
    <property type="nucleotide sequence ID" value="NZ_CP015578.1"/>
</dbReference>
<proteinExistence type="predicted"/>
<dbReference type="InterPro" id="IPR014127">
    <property type="entry name" value="CHP02757"/>
</dbReference>
<organism evidence="1 2">
    <name type="scientific">Campylobacter lanienae NCTC 13004</name>
    <dbReference type="NCBI Taxonomy" id="1031753"/>
    <lineage>
        <taxon>Bacteria</taxon>
        <taxon>Pseudomonadati</taxon>
        <taxon>Campylobacterota</taxon>
        <taxon>Epsilonproteobacteria</taxon>
        <taxon>Campylobacterales</taxon>
        <taxon>Campylobacteraceae</taxon>
        <taxon>Campylobacter</taxon>
    </lineage>
</organism>
<protein>
    <recommendedName>
        <fullName evidence="3">DUF2400 domain protein</fullName>
    </recommendedName>
</protein>
<gene>
    <name evidence="1" type="ORF">CLAN_0470</name>
</gene>
<accession>A0A1X9SLU5</accession>
<dbReference type="GeneID" id="46920944"/>
<dbReference type="KEGG" id="clx:CLAN_0470"/>
<dbReference type="Pfam" id="PF09674">
    <property type="entry name" value="DUF2400"/>
    <property type="match status" value="1"/>
</dbReference>
<reference evidence="2" key="1">
    <citation type="journal article" date="2017" name="Genome Biol. Evol.">
        <title>Comparative Genomic Analysis Identifies a Campylobacter Clade Deficient in Selenium Metabolism.</title>
        <authorList>
            <person name="Miller W.G."/>
            <person name="Yee E."/>
            <person name="Lopes B.S."/>
            <person name="Chapman M.H."/>
            <person name="Huynh S."/>
            <person name="Bono J.L."/>
            <person name="Parker C.T."/>
            <person name="Strachan N.J.C."/>
            <person name="Forbes K.J."/>
        </authorList>
    </citation>
    <scope>NUCLEOTIDE SEQUENCE [LARGE SCALE GENOMIC DNA]</scope>
    <source>
        <strain evidence="2">NCTC 13004</strain>
    </source>
</reference>